<gene>
    <name evidence="2" type="ORF">C4F40_20180</name>
</gene>
<evidence type="ECO:0000259" key="1">
    <source>
        <dbReference type="Pfam" id="PF01965"/>
    </source>
</evidence>
<keyword evidence="2" id="KW-0315">Glutamine amidotransferase</keyword>
<name>A0ABR9TCI9_9SPHI</name>
<proteinExistence type="predicted"/>
<reference evidence="2 3" key="1">
    <citation type="submission" date="2018-02" db="EMBL/GenBank/DDBJ databases">
        <title>Sphingobacterium KA21.</title>
        <authorList>
            <person name="Vasarhelyi B.M."/>
            <person name="Deshmukh S."/>
            <person name="Balint B."/>
            <person name="Kukolya J."/>
        </authorList>
    </citation>
    <scope>NUCLEOTIDE SEQUENCE [LARGE SCALE GENOMIC DNA]</scope>
    <source>
        <strain evidence="2 3">Ka21</strain>
    </source>
</reference>
<dbReference type="PANTHER" id="PTHR48094:SF22">
    <property type="entry name" value="DJ-1_PFPI DOMAIN-CONTAINING PROTEIN"/>
    <property type="match status" value="1"/>
</dbReference>
<comment type="caution">
    <text evidence="2">The sequence shown here is derived from an EMBL/GenBank/DDBJ whole genome shotgun (WGS) entry which is preliminary data.</text>
</comment>
<keyword evidence="3" id="KW-1185">Reference proteome</keyword>
<dbReference type="EMBL" id="PSKQ01000026">
    <property type="protein sequence ID" value="MBE8723044.1"/>
    <property type="molecule type" value="Genomic_DNA"/>
</dbReference>
<feature type="domain" description="DJ-1/PfpI" evidence="1">
    <location>
        <begin position="29"/>
        <end position="223"/>
    </location>
</feature>
<evidence type="ECO:0000313" key="2">
    <source>
        <dbReference type="EMBL" id="MBE8723044.1"/>
    </source>
</evidence>
<accession>A0ABR9TCI9</accession>
<dbReference type="InterPro" id="IPR002818">
    <property type="entry name" value="DJ-1/PfpI"/>
</dbReference>
<dbReference type="InterPro" id="IPR029062">
    <property type="entry name" value="Class_I_gatase-like"/>
</dbReference>
<dbReference type="Proteomes" id="UP000618319">
    <property type="component" value="Unassembled WGS sequence"/>
</dbReference>
<organism evidence="2 3">
    <name type="scientific">Sphingobacterium pedocola</name>
    <dbReference type="NCBI Taxonomy" id="2082722"/>
    <lineage>
        <taxon>Bacteria</taxon>
        <taxon>Pseudomonadati</taxon>
        <taxon>Bacteroidota</taxon>
        <taxon>Sphingobacteriia</taxon>
        <taxon>Sphingobacteriales</taxon>
        <taxon>Sphingobacteriaceae</taxon>
        <taxon>Sphingobacterium</taxon>
    </lineage>
</organism>
<dbReference type="InterPro" id="IPR050325">
    <property type="entry name" value="Prot/Nucl_acid_deglycase"/>
</dbReference>
<dbReference type="CDD" id="cd03141">
    <property type="entry name" value="GATase1_Hsp31_like"/>
    <property type="match status" value="1"/>
</dbReference>
<evidence type="ECO:0000313" key="3">
    <source>
        <dbReference type="Proteomes" id="UP000618319"/>
    </source>
</evidence>
<protein>
    <submittedName>
        <fullName evidence="2">Type 1 glutamine amidotransferase domain-containing protein</fullName>
    </submittedName>
</protein>
<dbReference type="SUPFAM" id="SSF52317">
    <property type="entry name" value="Class I glutamine amidotransferase-like"/>
    <property type="match status" value="1"/>
</dbReference>
<sequence>METTKILMLLTAHRYMEDTQHETGVWLGEFTDPYYVFLDAGCEVTLVTIQGGEPPIDPMSKLTEHVTASNRRFLEDDAAQFHFQNTLALQNIIADPFDGLFIPGGHGPLWDLARSIESGRLILEFHKQRKPIAALCHGPAAFLMSAKLDPSFLMGRKVTSFTNAEEALVARKNNIPYELETALKAKGVEFSSATLPFAAHVEIDGDVITGQNPLSANGTATALLKRIVQKAAASTNF</sequence>
<dbReference type="PANTHER" id="PTHR48094">
    <property type="entry name" value="PROTEIN/NUCLEIC ACID DEGLYCASE DJ-1-RELATED"/>
    <property type="match status" value="1"/>
</dbReference>
<dbReference type="Pfam" id="PF01965">
    <property type="entry name" value="DJ-1_PfpI"/>
    <property type="match status" value="1"/>
</dbReference>
<dbReference type="Gene3D" id="3.40.50.880">
    <property type="match status" value="1"/>
</dbReference>